<dbReference type="HOGENOM" id="CLU_2244119_0_0_6"/>
<name>N9NAC9_9GAMM</name>
<dbReference type="EMBL" id="APRP01000014">
    <property type="protein sequence ID" value="ENX02581.1"/>
    <property type="molecule type" value="Genomic_DNA"/>
</dbReference>
<proteinExistence type="predicted"/>
<dbReference type="PATRIC" id="fig|1217705.3.peg.985"/>
<sequence>MNEDTKKLECGVIPAGTRIKLYEAPLILQQDTEVNTSQAFIDKALKDEQDFYNGIGVVGEHPTDKLAQGALSSMTISNAISGSGLKILPAPARIEIVDNLVSEL</sequence>
<organism evidence="1 2">
    <name type="scientific">Acinetobacter modestus</name>
    <dbReference type="NCBI Taxonomy" id="1776740"/>
    <lineage>
        <taxon>Bacteria</taxon>
        <taxon>Pseudomonadati</taxon>
        <taxon>Pseudomonadota</taxon>
        <taxon>Gammaproteobacteria</taxon>
        <taxon>Moraxellales</taxon>
        <taxon>Moraxellaceae</taxon>
        <taxon>Acinetobacter</taxon>
    </lineage>
</organism>
<protein>
    <submittedName>
        <fullName evidence="1">Uncharacterized protein</fullName>
    </submittedName>
</protein>
<reference evidence="1 2" key="1">
    <citation type="submission" date="2013-02" db="EMBL/GenBank/DDBJ databases">
        <title>The Genome Sequence of Acinetobacter sp. ANC 3862.</title>
        <authorList>
            <consortium name="The Broad Institute Genome Sequencing Platform"/>
            <consortium name="The Broad Institute Genome Sequencing Center for Infectious Disease"/>
            <person name="Cerqueira G."/>
            <person name="Feldgarden M."/>
            <person name="Courvalin P."/>
            <person name="Perichon B."/>
            <person name="Grillot-Courvalin C."/>
            <person name="Clermont D."/>
            <person name="Rocha E."/>
            <person name="Yoon E.-J."/>
            <person name="Nemec A."/>
            <person name="Walker B."/>
            <person name="Young S.K."/>
            <person name="Zeng Q."/>
            <person name="Gargeya S."/>
            <person name="Fitzgerald M."/>
            <person name="Haas B."/>
            <person name="Abouelleil A."/>
            <person name="Alvarado L."/>
            <person name="Arachchi H.M."/>
            <person name="Berlin A.M."/>
            <person name="Chapman S.B."/>
            <person name="Dewar J."/>
            <person name="Goldberg J."/>
            <person name="Griggs A."/>
            <person name="Gujja S."/>
            <person name="Hansen M."/>
            <person name="Howarth C."/>
            <person name="Imamovic A."/>
            <person name="Larimer J."/>
            <person name="McCowan C."/>
            <person name="Murphy C."/>
            <person name="Neiman D."/>
            <person name="Pearson M."/>
            <person name="Priest M."/>
            <person name="Roberts A."/>
            <person name="Saif S."/>
            <person name="Shea T."/>
            <person name="Sisk P."/>
            <person name="Sykes S."/>
            <person name="Wortman J."/>
            <person name="Nusbaum C."/>
            <person name="Birren B."/>
        </authorList>
    </citation>
    <scope>NUCLEOTIDE SEQUENCE [LARGE SCALE GENOMIC DNA]</scope>
    <source>
        <strain evidence="1 2">ANC 3862</strain>
    </source>
</reference>
<comment type="caution">
    <text evidence="1">The sequence shown here is derived from an EMBL/GenBank/DDBJ whole genome shotgun (WGS) entry which is preliminary data.</text>
</comment>
<gene>
    <name evidence="1" type="ORF">F900_01027</name>
</gene>
<dbReference type="Proteomes" id="UP000013248">
    <property type="component" value="Unassembled WGS sequence"/>
</dbReference>
<dbReference type="AlphaFoldDB" id="N9NAC9"/>
<dbReference type="eggNOG" id="ENOG5031S6A">
    <property type="taxonomic scope" value="Bacteria"/>
</dbReference>
<dbReference type="RefSeq" id="WP_005215578.1">
    <property type="nucleotide sequence ID" value="NZ_KB850089.1"/>
</dbReference>
<evidence type="ECO:0000313" key="1">
    <source>
        <dbReference type="EMBL" id="ENX02581.1"/>
    </source>
</evidence>
<evidence type="ECO:0000313" key="2">
    <source>
        <dbReference type="Proteomes" id="UP000013248"/>
    </source>
</evidence>
<dbReference type="STRING" id="1217705.F900_01027"/>
<accession>N9NAC9</accession>